<evidence type="ECO:0000256" key="1">
    <source>
        <dbReference type="ARBA" id="ARBA00011738"/>
    </source>
</evidence>
<dbReference type="PANTHER" id="PTHR11846:SF0">
    <property type="entry name" value="ADENYLOSUCCINATE SYNTHETASE"/>
    <property type="match status" value="1"/>
</dbReference>
<evidence type="ECO:0000256" key="7">
    <source>
        <dbReference type="ARBA" id="ARBA00023134"/>
    </source>
</evidence>
<feature type="binding site" description="in other chain" evidence="8">
    <location>
        <position position="123"/>
    </location>
    <ligand>
        <name>IMP</name>
        <dbReference type="ChEBI" id="CHEBI:58053"/>
        <note>ligand shared between dimeric partners</note>
    </ligand>
</feature>
<evidence type="ECO:0000313" key="12">
    <source>
        <dbReference type="Proteomes" id="UP000226712"/>
    </source>
</evidence>
<dbReference type="Gene3D" id="3.90.170.10">
    <property type="entry name" value="Adenylosuccinate Synthetase, subunit A, domain 3"/>
    <property type="match status" value="1"/>
</dbReference>
<dbReference type="Gene3D" id="3.40.440.10">
    <property type="entry name" value="Adenylosuccinate Synthetase, subunit A, domain 1"/>
    <property type="match status" value="1"/>
</dbReference>
<keyword evidence="8" id="KW-0963">Cytoplasm</keyword>
<feature type="binding site" evidence="8">
    <location>
        <position position="13"/>
    </location>
    <ligand>
        <name>Mg(2+)</name>
        <dbReference type="ChEBI" id="CHEBI:18420"/>
    </ligand>
</feature>
<feature type="binding site" description="in other chain" evidence="8">
    <location>
        <begin position="38"/>
        <end position="41"/>
    </location>
    <ligand>
        <name>IMP</name>
        <dbReference type="ChEBI" id="CHEBI:58053"/>
        <note>ligand shared between dimeric partners</note>
    </ligand>
</feature>
<comment type="subcellular location">
    <subcellularLocation>
        <location evidence="8">Cytoplasm</location>
    </subcellularLocation>
</comment>
<dbReference type="Proteomes" id="UP000226712">
    <property type="component" value="Unassembled WGS sequence"/>
</dbReference>
<evidence type="ECO:0000256" key="8">
    <source>
        <dbReference type="HAMAP-Rule" id="MF_00011"/>
    </source>
</evidence>
<evidence type="ECO:0000256" key="2">
    <source>
        <dbReference type="ARBA" id="ARBA00022598"/>
    </source>
</evidence>
<evidence type="ECO:0000256" key="10">
    <source>
        <dbReference type="RuleBase" id="RU000520"/>
    </source>
</evidence>
<feature type="binding site" evidence="8">
    <location>
        <begin position="12"/>
        <end position="18"/>
    </location>
    <ligand>
        <name>GTP</name>
        <dbReference type="ChEBI" id="CHEBI:37565"/>
    </ligand>
</feature>
<dbReference type="FunFam" id="1.10.300.10:FF:000001">
    <property type="entry name" value="Adenylosuccinate synthetase"/>
    <property type="match status" value="1"/>
</dbReference>
<dbReference type="SMART" id="SM00788">
    <property type="entry name" value="Adenylsucc_synt"/>
    <property type="match status" value="1"/>
</dbReference>
<dbReference type="EMBL" id="NZBD01000001">
    <property type="protein sequence ID" value="MAG17868.1"/>
    <property type="molecule type" value="Genomic_DNA"/>
</dbReference>
<dbReference type="HAMAP" id="MF_00011">
    <property type="entry name" value="Adenylosucc_synth"/>
    <property type="match status" value="1"/>
</dbReference>
<dbReference type="PANTHER" id="PTHR11846">
    <property type="entry name" value="ADENYLOSUCCINATE SYNTHETASE"/>
    <property type="match status" value="1"/>
</dbReference>
<feature type="binding site" evidence="8">
    <location>
        <position position="137"/>
    </location>
    <ligand>
        <name>IMP</name>
        <dbReference type="ChEBI" id="CHEBI:58053"/>
        <note>ligand shared between dimeric partners</note>
    </ligand>
</feature>
<organism evidence="11 12">
    <name type="scientific">Candidatus Iainarchaeum sp</name>
    <dbReference type="NCBI Taxonomy" id="3101447"/>
    <lineage>
        <taxon>Archaea</taxon>
        <taxon>Candidatus Iainarchaeota</taxon>
        <taxon>Candidatus Iainarchaeia</taxon>
        <taxon>Candidatus Iainarchaeales</taxon>
        <taxon>Candidatus Iainarchaeaceae</taxon>
        <taxon>Candidatus Iainarchaeum</taxon>
    </lineage>
</organism>
<comment type="similarity">
    <text evidence="8 10">Belongs to the adenylosuccinate synthetase family.</text>
</comment>
<dbReference type="PROSITE" id="PS01266">
    <property type="entry name" value="ADENYLOSUCCIN_SYN_1"/>
    <property type="match status" value="1"/>
</dbReference>
<keyword evidence="5 8" id="KW-0658">Purine biosynthesis</keyword>
<proteinExistence type="inferred from homology"/>
<comment type="caution">
    <text evidence="11">The sequence shown here is derived from an EMBL/GenBank/DDBJ whole genome shotgun (WGS) entry which is preliminary data.</text>
</comment>
<evidence type="ECO:0000256" key="6">
    <source>
        <dbReference type="ARBA" id="ARBA00022842"/>
    </source>
</evidence>
<comment type="pathway">
    <text evidence="8 10">Purine metabolism; AMP biosynthesis via de novo pathway; AMP from IMP: step 1/2.</text>
</comment>
<comment type="function">
    <text evidence="8">Plays an important role in the de novo pathway of purine nucleotide biosynthesis. Catalyzes the first committed step in the biosynthesis of AMP from IMP.</text>
</comment>
<name>A0A2D6LP35_9ARCH</name>
<reference evidence="12" key="1">
    <citation type="submission" date="2017-09" db="EMBL/GenBank/DDBJ databases">
        <title>The Reconstruction of 2,631 Draft Metagenome-Assembled Genomes from the Global Oceans.</title>
        <authorList>
            <person name="Tully B.J."/>
            <person name="Graham E.D."/>
            <person name="Heidelberg J.F."/>
        </authorList>
    </citation>
    <scope>NUCLEOTIDE SEQUENCE [LARGE SCALE GENOMIC DNA]</scope>
</reference>
<evidence type="ECO:0000256" key="4">
    <source>
        <dbReference type="ARBA" id="ARBA00022741"/>
    </source>
</evidence>
<keyword evidence="2 8" id="KW-0436">Ligase</keyword>
<feature type="binding site" evidence="8">
    <location>
        <position position="40"/>
    </location>
    <ligand>
        <name>Mg(2+)</name>
        <dbReference type="ChEBI" id="CHEBI:18420"/>
    </ligand>
</feature>
<dbReference type="InterPro" id="IPR018220">
    <property type="entry name" value="Adenylosuccin_syn_GTP-bd"/>
</dbReference>
<dbReference type="InterPro" id="IPR027417">
    <property type="entry name" value="P-loop_NTPase"/>
</dbReference>
<keyword evidence="4 8" id="KW-0547">Nucleotide-binding</keyword>
<keyword evidence="6 8" id="KW-0460">Magnesium</keyword>
<gene>
    <name evidence="8" type="primary">purA</name>
    <name evidence="11" type="ORF">CL944_00130</name>
</gene>
<comment type="cofactor">
    <cofactor evidence="8">
        <name>Mg(2+)</name>
        <dbReference type="ChEBI" id="CHEBI:18420"/>
    </cofactor>
    <text evidence="8">Binds 1 Mg(2+) ion per subunit.</text>
</comment>
<feature type="active site" evidence="9">
    <location>
        <position position="134"/>
    </location>
</feature>
<evidence type="ECO:0000256" key="9">
    <source>
        <dbReference type="PROSITE-ProRule" id="PRU10134"/>
    </source>
</evidence>
<feature type="binding site" evidence="8">
    <location>
        <begin position="407"/>
        <end position="409"/>
    </location>
    <ligand>
        <name>GTP</name>
        <dbReference type="ChEBI" id="CHEBI:37565"/>
    </ligand>
</feature>
<dbReference type="NCBIfam" id="NF002223">
    <property type="entry name" value="PRK01117.1"/>
    <property type="match status" value="1"/>
</dbReference>
<comment type="catalytic activity">
    <reaction evidence="8 10">
        <text>IMP + L-aspartate + GTP = N(6)-(1,2-dicarboxyethyl)-AMP + GDP + phosphate + 2 H(+)</text>
        <dbReference type="Rhea" id="RHEA:15753"/>
        <dbReference type="ChEBI" id="CHEBI:15378"/>
        <dbReference type="ChEBI" id="CHEBI:29991"/>
        <dbReference type="ChEBI" id="CHEBI:37565"/>
        <dbReference type="ChEBI" id="CHEBI:43474"/>
        <dbReference type="ChEBI" id="CHEBI:57567"/>
        <dbReference type="ChEBI" id="CHEBI:58053"/>
        <dbReference type="ChEBI" id="CHEBI:58189"/>
        <dbReference type="EC" id="6.3.4.4"/>
    </reaction>
</comment>
<evidence type="ECO:0000313" key="11">
    <source>
        <dbReference type="EMBL" id="MAG17868.1"/>
    </source>
</evidence>
<dbReference type="GO" id="GO:0044208">
    <property type="term" value="P:'de novo' AMP biosynthetic process"/>
    <property type="evidence" value="ECO:0007669"/>
    <property type="project" value="UniProtKB-UniRule"/>
</dbReference>
<keyword evidence="7 8" id="KW-0342">GTP-binding</keyword>
<feature type="binding site" evidence="8">
    <location>
        <begin position="326"/>
        <end position="328"/>
    </location>
    <ligand>
        <name>GTP</name>
        <dbReference type="ChEBI" id="CHEBI:37565"/>
    </ligand>
</feature>
<feature type="binding site" description="in other chain" evidence="8">
    <location>
        <begin position="13"/>
        <end position="16"/>
    </location>
    <ligand>
        <name>IMP</name>
        <dbReference type="ChEBI" id="CHEBI:58053"/>
        <note>ligand shared between dimeric partners</note>
    </ligand>
</feature>
<feature type="active site" description="Proton donor" evidence="8">
    <location>
        <position position="41"/>
    </location>
</feature>
<dbReference type="GO" id="GO:0000287">
    <property type="term" value="F:magnesium ion binding"/>
    <property type="evidence" value="ECO:0007669"/>
    <property type="project" value="UniProtKB-UniRule"/>
</dbReference>
<dbReference type="InterPro" id="IPR001114">
    <property type="entry name" value="Adenylosuccinate_synthetase"/>
</dbReference>
<dbReference type="GO" id="GO:0046040">
    <property type="term" value="P:IMP metabolic process"/>
    <property type="evidence" value="ECO:0007669"/>
    <property type="project" value="TreeGrafter"/>
</dbReference>
<dbReference type="InterPro" id="IPR042111">
    <property type="entry name" value="Adenylosuccinate_synth_dom3"/>
</dbReference>
<dbReference type="InterPro" id="IPR042110">
    <property type="entry name" value="Adenylosuccinate_synth_dom2"/>
</dbReference>
<dbReference type="InterPro" id="IPR033128">
    <property type="entry name" value="Adenylosuccin_syn_Lys_AS"/>
</dbReference>
<dbReference type="Pfam" id="PF00709">
    <property type="entry name" value="Adenylsucc_synt"/>
    <property type="match status" value="1"/>
</dbReference>
<evidence type="ECO:0000256" key="5">
    <source>
        <dbReference type="ARBA" id="ARBA00022755"/>
    </source>
</evidence>
<feature type="binding site" description="in other chain" evidence="8">
    <location>
        <position position="298"/>
    </location>
    <ligand>
        <name>IMP</name>
        <dbReference type="ChEBI" id="CHEBI:58053"/>
        <note>ligand shared between dimeric partners</note>
    </ligand>
</feature>
<dbReference type="InterPro" id="IPR042109">
    <property type="entry name" value="Adenylosuccinate_synth_dom1"/>
</dbReference>
<dbReference type="EC" id="6.3.4.4" evidence="8 10"/>
<dbReference type="GO" id="GO:0005525">
    <property type="term" value="F:GTP binding"/>
    <property type="evidence" value="ECO:0007669"/>
    <property type="project" value="UniProtKB-UniRule"/>
</dbReference>
<feature type="binding site" description="in other chain" evidence="8">
    <location>
        <position position="219"/>
    </location>
    <ligand>
        <name>IMP</name>
        <dbReference type="ChEBI" id="CHEBI:58053"/>
        <note>ligand shared between dimeric partners</note>
    </ligand>
</feature>
<accession>A0A2D6LP35</accession>
<comment type="subunit">
    <text evidence="1 8">Homodimer.</text>
</comment>
<dbReference type="NCBIfam" id="TIGR00184">
    <property type="entry name" value="purA"/>
    <property type="match status" value="1"/>
</dbReference>
<sequence length="418" mass="46289">MTGTVVIGSQFGDEGKGKVTDFYGKNTDLVVRYQGGNNAGHTVVIGDQVLKFHLLPSGVAQGKRILIGAGVVLDPRVLKKEVEEFKEKVDLGIDPRTHIIMPWHNLEDEGREDSRGKTKIGTTKRGIGPAYADKAQRVGIRFEDLVDKNRLAEKIRDIFPVKKAILEKVYDLKLPFNENSVLEEYSKLGELFRPMLSDVSLEVCTALDDEKRVLFEGAQGTFLDNDFGTYPFVTSSHPISGGVSTGVGMPLNKINRIIGIVKAYTTRVGFGPFPTELNDEIGTHLVETGKEFGTTTGRKRRVGWLDLPMMKTSMRLNGFSEIAITKLDVLSGLEKVKVCTSYNVGDKKIDLFPYSNKGLENAVANYKEFDGFTITGKEKNYSDLDENAKKYLDFIEKEIGAPIKLVSIGPGREETVLK</sequence>
<protein>
    <recommendedName>
        <fullName evidence="8 10">Adenylosuccinate synthetase</fullName>
        <shortName evidence="8">AMPSase</shortName>
        <shortName evidence="8">AdSS</shortName>
        <ecNumber evidence="8 10">6.3.4.4</ecNumber>
    </recommendedName>
    <alternativeName>
        <fullName evidence="8">IMP--aspartate ligase</fullName>
    </alternativeName>
</protein>
<dbReference type="CDD" id="cd03108">
    <property type="entry name" value="AdSS"/>
    <property type="match status" value="1"/>
</dbReference>
<dbReference type="GO" id="GO:0004019">
    <property type="term" value="F:adenylosuccinate synthase activity"/>
    <property type="evidence" value="ECO:0007669"/>
    <property type="project" value="UniProtKB-UniRule"/>
</dbReference>
<feature type="binding site" description="in other chain" evidence="8">
    <location>
        <position position="234"/>
    </location>
    <ligand>
        <name>IMP</name>
        <dbReference type="ChEBI" id="CHEBI:58053"/>
        <note>ligand shared between dimeric partners</note>
    </ligand>
</feature>
<feature type="binding site" evidence="8">
    <location>
        <begin position="294"/>
        <end position="300"/>
    </location>
    <ligand>
        <name>substrate</name>
    </ligand>
</feature>
<dbReference type="Gene3D" id="1.10.300.10">
    <property type="entry name" value="Adenylosuccinate Synthetase, subunit A, domain 2"/>
    <property type="match status" value="1"/>
</dbReference>
<feature type="active site" description="Proton acceptor" evidence="8">
    <location>
        <position position="13"/>
    </location>
</feature>
<feature type="binding site" evidence="8">
    <location>
        <begin position="40"/>
        <end position="42"/>
    </location>
    <ligand>
        <name>GTP</name>
        <dbReference type="ChEBI" id="CHEBI:37565"/>
    </ligand>
</feature>
<keyword evidence="3 8" id="KW-0479">Metal-binding</keyword>
<dbReference type="FunFam" id="3.90.170.10:FF:000001">
    <property type="entry name" value="Adenylosuccinate synthetase"/>
    <property type="match status" value="1"/>
</dbReference>
<dbReference type="SUPFAM" id="SSF52540">
    <property type="entry name" value="P-loop containing nucleoside triphosphate hydrolases"/>
    <property type="match status" value="1"/>
</dbReference>
<dbReference type="GO" id="GO:0005737">
    <property type="term" value="C:cytoplasm"/>
    <property type="evidence" value="ECO:0007669"/>
    <property type="project" value="UniProtKB-SubCell"/>
</dbReference>
<evidence type="ECO:0000256" key="3">
    <source>
        <dbReference type="ARBA" id="ARBA00022723"/>
    </source>
</evidence>
<dbReference type="PROSITE" id="PS00513">
    <property type="entry name" value="ADENYLOSUCCIN_SYN_2"/>
    <property type="match status" value="1"/>
</dbReference>
<dbReference type="AlphaFoldDB" id="A0A2D6LP35"/>
<feature type="binding site" evidence="8">
    <location>
        <position position="300"/>
    </location>
    <ligand>
        <name>GTP</name>
        <dbReference type="ChEBI" id="CHEBI:37565"/>
    </ligand>
</feature>
<dbReference type="UniPathway" id="UPA00075">
    <property type="reaction ID" value="UER00335"/>
</dbReference>